<name>A0A0W8FYE5_9ZZZZ</name>
<protein>
    <submittedName>
        <fullName evidence="1">Uncharacterized protein</fullName>
    </submittedName>
</protein>
<organism evidence="1">
    <name type="scientific">hydrocarbon metagenome</name>
    <dbReference type="NCBI Taxonomy" id="938273"/>
    <lineage>
        <taxon>unclassified sequences</taxon>
        <taxon>metagenomes</taxon>
        <taxon>ecological metagenomes</taxon>
    </lineage>
</organism>
<sequence>MDYIINAAKRWAEATRRVDMEFGIGYSDDIDKAKFGNSKTIKQR</sequence>
<comment type="caution">
    <text evidence="1">The sequence shown here is derived from an EMBL/GenBank/DDBJ whole genome shotgun (WGS) entry which is preliminary data.</text>
</comment>
<proteinExistence type="predicted"/>
<gene>
    <name evidence="1" type="ORF">ASZ90_004254</name>
</gene>
<accession>A0A0W8FYE5</accession>
<dbReference type="AlphaFoldDB" id="A0A0W8FYE5"/>
<dbReference type="EMBL" id="LNQE01000574">
    <property type="protein sequence ID" value="KUG25920.1"/>
    <property type="molecule type" value="Genomic_DNA"/>
</dbReference>
<reference evidence="1" key="1">
    <citation type="journal article" date="2015" name="Proc. Natl. Acad. Sci. U.S.A.">
        <title>Networks of energetic and metabolic interactions define dynamics in microbial communities.</title>
        <authorList>
            <person name="Embree M."/>
            <person name="Liu J.K."/>
            <person name="Al-Bassam M.M."/>
            <person name="Zengler K."/>
        </authorList>
    </citation>
    <scope>NUCLEOTIDE SEQUENCE</scope>
</reference>
<evidence type="ECO:0000313" key="1">
    <source>
        <dbReference type="EMBL" id="KUG25920.1"/>
    </source>
</evidence>